<organism evidence="1 2">
    <name type="scientific">Candidatus Borkfalkia excrementigallinarum</name>
    <dbReference type="NCBI Taxonomy" id="2838506"/>
    <lineage>
        <taxon>Bacteria</taxon>
        <taxon>Bacillati</taxon>
        <taxon>Bacillota</taxon>
        <taxon>Clostridia</taxon>
        <taxon>Christensenellales</taxon>
        <taxon>Christensenellaceae</taxon>
        <taxon>Candidatus Borkfalkia</taxon>
    </lineage>
</organism>
<dbReference type="SUPFAM" id="SSF53850">
    <property type="entry name" value="Periplasmic binding protein-like II"/>
    <property type="match status" value="1"/>
</dbReference>
<dbReference type="AlphaFoldDB" id="A0A9D1ZW63"/>
<evidence type="ECO:0000313" key="1">
    <source>
        <dbReference type="EMBL" id="HIY97596.1"/>
    </source>
</evidence>
<protein>
    <submittedName>
        <fullName evidence="1">Uncharacterized protein</fullName>
    </submittedName>
</protein>
<name>A0A9D1ZW63_9FIRM</name>
<reference evidence="1" key="2">
    <citation type="submission" date="2021-04" db="EMBL/GenBank/DDBJ databases">
        <authorList>
            <person name="Gilroy R."/>
        </authorList>
    </citation>
    <scope>NUCLEOTIDE SEQUENCE</scope>
    <source>
        <strain evidence="1">1345</strain>
    </source>
</reference>
<dbReference type="Proteomes" id="UP000886750">
    <property type="component" value="Unassembled WGS sequence"/>
</dbReference>
<dbReference type="EMBL" id="DXCQ01000073">
    <property type="protein sequence ID" value="HIY97596.1"/>
    <property type="molecule type" value="Genomic_DNA"/>
</dbReference>
<sequence>MKTIWGKVGAIVAAVALLAVLVFSYVSAITNYDFTVFIFAGAADQETNRQLIEQWADQYAEAHKDEIGKDSINVGISFQSDTNLYFSQVQREIASGKADDVFYVSPKYVKSFALNDAVLDLTNYVNWDNYDPNGLWADSIGAYAFAEGSGTIGNPVTYYAASDANATNGAGFYNANGEKAGVYALPKDFSSFGLAYNRNFFTEALREAYTSTVDTRGAVMDMNGQPTNLINIGKTTRYYPFNYYRYDNYQEALSAGDPIAAASKKVEGYEVTIMGWPGDTYLRTDANGDPVADDPTTQYDERIGYVTYTYAEYGAVAWAVGYYAAKYDLDTVIYNKVDDQYHKLLTWLNETVRDSRGNRLYDRAIDVDFVYGNDQYEGTLYLTAWLLGNGVDIISDDYRSVRAGTNEDGSVYGIDSDEFKDAYAAFLAFGSDWNANSYYSGSEESDQTIGGWGTFNSGRCIFYGCGTWNMATFNSTVQSTLSVGIMPEPVSDDYSPYARVKNAEYNPQVFGVNGENSTAVTGTEYYDSESKTYTDAWYENMNARQEQWAARLDTVGYGVNADVLTRYAGGENAWQVAACADLCAFLTLDPEMQRAMTYSGSQLTSIIDQGESYLQYQKEGQSSSDGFEYMITPDGNAADSLSVSVDEITKAGLTVQDVGLQQGATGTQTIGDGAVYDVSSDGTLPSQLREDSAVWTFATAAARKMYDDHTRVSYSSVREYIENEFPSLTPYLNTYFDDSTMAEVVSIGYAFKCLNLIALNYEDRNLQLRMVSGTNGALDSCMYTYNSQWIDEFGATKGYTLIAYEPQRAAGGFSRVVYGAMPDIPEQIITVGRADGSGWSGNFYTPAAFCDWIVLRSQALLDKAVEREESIANQDA</sequence>
<reference evidence="1" key="1">
    <citation type="journal article" date="2021" name="PeerJ">
        <title>Extensive microbial diversity within the chicken gut microbiome revealed by metagenomics and culture.</title>
        <authorList>
            <person name="Gilroy R."/>
            <person name="Ravi A."/>
            <person name="Getino M."/>
            <person name="Pursley I."/>
            <person name="Horton D.L."/>
            <person name="Alikhan N.F."/>
            <person name="Baker D."/>
            <person name="Gharbi K."/>
            <person name="Hall N."/>
            <person name="Watson M."/>
            <person name="Adriaenssens E.M."/>
            <person name="Foster-Nyarko E."/>
            <person name="Jarju S."/>
            <person name="Secka A."/>
            <person name="Antonio M."/>
            <person name="Oren A."/>
            <person name="Chaudhuri R.R."/>
            <person name="La Ragione R."/>
            <person name="Hildebrand F."/>
            <person name="Pallen M.J."/>
        </authorList>
    </citation>
    <scope>NUCLEOTIDE SEQUENCE</scope>
    <source>
        <strain evidence="1">1345</strain>
    </source>
</reference>
<evidence type="ECO:0000313" key="2">
    <source>
        <dbReference type="Proteomes" id="UP000886750"/>
    </source>
</evidence>
<comment type="caution">
    <text evidence="1">The sequence shown here is derived from an EMBL/GenBank/DDBJ whole genome shotgun (WGS) entry which is preliminary data.</text>
</comment>
<dbReference type="Gene3D" id="3.40.190.10">
    <property type="entry name" value="Periplasmic binding protein-like II"/>
    <property type="match status" value="2"/>
</dbReference>
<gene>
    <name evidence="1" type="ORF">H9729_07895</name>
</gene>
<accession>A0A9D1ZW63</accession>
<proteinExistence type="predicted"/>